<evidence type="ECO:0000313" key="2">
    <source>
        <dbReference type="EMBL" id="KAG8172893.1"/>
    </source>
</evidence>
<protein>
    <submittedName>
        <fullName evidence="2">Uncharacterized protein</fullName>
    </submittedName>
</protein>
<dbReference type="EMBL" id="JAFNEN010002265">
    <property type="protein sequence ID" value="KAG8172893.1"/>
    <property type="molecule type" value="Genomic_DNA"/>
</dbReference>
<evidence type="ECO:0000313" key="3">
    <source>
        <dbReference type="Proteomes" id="UP000827092"/>
    </source>
</evidence>
<dbReference type="AlphaFoldDB" id="A0AAV6TMR6"/>
<feature type="region of interest" description="Disordered" evidence="1">
    <location>
        <begin position="1"/>
        <end position="66"/>
    </location>
</feature>
<gene>
    <name evidence="2" type="ORF">JTE90_010655</name>
</gene>
<comment type="caution">
    <text evidence="2">The sequence shown here is derived from an EMBL/GenBank/DDBJ whole genome shotgun (WGS) entry which is preliminary data.</text>
</comment>
<reference evidence="2 3" key="1">
    <citation type="journal article" date="2022" name="Nat. Ecol. Evol.">
        <title>A masculinizing supergene underlies an exaggerated male reproductive morph in a spider.</title>
        <authorList>
            <person name="Hendrickx F."/>
            <person name="De Corte Z."/>
            <person name="Sonet G."/>
            <person name="Van Belleghem S.M."/>
            <person name="Kostlbacher S."/>
            <person name="Vangestel C."/>
        </authorList>
    </citation>
    <scope>NUCLEOTIDE SEQUENCE [LARGE SCALE GENOMIC DNA]</scope>
    <source>
        <strain evidence="2">W744_W776</strain>
    </source>
</reference>
<organism evidence="2 3">
    <name type="scientific">Oedothorax gibbosus</name>
    <dbReference type="NCBI Taxonomy" id="931172"/>
    <lineage>
        <taxon>Eukaryota</taxon>
        <taxon>Metazoa</taxon>
        <taxon>Ecdysozoa</taxon>
        <taxon>Arthropoda</taxon>
        <taxon>Chelicerata</taxon>
        <taxon>Arachnida</taxon>
        <taxon>Araneae</taxon>
        <taxon>Araneomorphae</taxon>
        <taxon>Entelegynae</taxon>
        <taxon>Araneoidea</taxon>
        <taxon>Linyphiidae</taxon>
        <taxon>Erigoninae</taxon>
        <taxon>Oedothorax</taxon>
    </lineage>
</organism>
<accession>A0AAV6TMR6</accession>
<feature type="compositionally biased region" description="Basic and acidic residues" evidence="1">
    <location>
        <begin position="1"/>
        <end position="16"/>
    </location>
</feature>
<sequence length="100" mass="11186">MDSLHTWDKINPDHKPNTSTFWPMQSVFMSRLKRAQHAGQSQKKNLRPLAKQSKVGDVQCPSSTNQDLLEKKGYGHLAEKVLCDGSVGHHSPFPYTQGGL</sequence>
<keyword evidence="3" id="KW-1185">Reference proteome</keyword>
<proteinExistence type="predicted"/>
<evidence type="ECO:0000256" key="1">
    <source>
        <dbReference type="SAM" id="MobiDB-lite"/>
    </source>
</evidence>
<dbReference type="Proteomes" id="UP000827092">
    <property type="component" value="Unassembled WGS sequence"/>
</dbReference>
<name>A0AAV6TMR6_9ARAC</name>